<reference evidence="3 4" key="1">
    <citation type="journal article" date="2024" name="Nat. Commun.">
        <title>Phylogenomics reveals the evolutionary origins of lichenization in chlorophyte algae.</title>
        <authorList>
            <person name="Puginier C."/>
            <person name="Libourel C."/>
            <person name="Otte J."/>
            <person name="Skaloud P."/>
            <person name="Haon M."/>
            <person name="Grisel S."/>
            <person name="Petersen M."/>
            <person name="Berrin J.G."/>
            <person name="Delaux P.M."/>
            <person name="Dal Grande F."/>
            <person name="Keller J."/>
        </authorList>
    </citation>
    <scope>NUCLEOTIDE SEQUENCE [LARGE SCALE GENOMIC DNA]</scope>
    <source>
        <strain evidence="3 4">SAG 2043</strain>
    </source>
</reference>
<dbReference type="GO" id="GO:0044545">
    <property type="term" value="C:NSL complex"/>
    <property type="evidence" value="ECO:0007669"/>
    <property type="project" value="TreeGrafter"/>
</dbReference>
<dbReference type="PANTHER" id="PTHR13233:SF0">
    <property type="entry name" value="MICROSPHERULE PROTEIN 1"/>
    <property type="match status" value="1"/>
</dbReference>
<dbReference type="Pfam" id="PF00498">
    <property type="entry name" value="FHA"/>
    <property type="match status" value="1"/>
</dbReference>
<dbReference type="SMART" id="SM00240">
    <property type="entry name" value="FHA"/>
    <property type="match status" value="1"/>
</dbReference>
<dbReference type="GO" id="GO:0031011">
    <property type="term" value="C:Ino80 complex"/>
    <property type="evidence" value="ECO:0007669"/>
    <property type="project" value="InterPro"/>
</dbReference>
<evidence type="ECO:0000259" key="2">
    <source>
        <dbReference type="PROSITE" id="PS50006"/>
    </source>
</evidence>
<proteinExistence type="predicted"/>
<feature type="compositionally biased region" description="Basic residues" evidence="1">
    <location>
        <begin position="52"/>
        <end position="64"/>
    </location>
</feature>
<feature type="domain" description="FHA" evidence="2">
    <location>
        <begin position="293"/>
        <end position="350"/>
    </location>
</feature>
<dbReference type="Gene3D" id="2.60.200.20">
    <property type="match status" value="1"/>
</dbReference>
<dbReference type="Proteomes" id="UP001489004">
    <property type="component" value="Unassembled WGS sequence"/>
</dbReference>
<feature type="region of interest" description="Disordered" evidence="1">
    <location>
        <begin position="38"/>
        <end position="74"/>
    </location>
</feature>
<evidence type="ECO:0000313" key="3">
    <source>
        <dbReference type="EMBL" id="KAK9811223.1"/>
    </source>
</evidence>
<name>A0AAW1PSX4_9CHLO</name>
<dbReference type="PROSITE" id="PS50006">
    <property type="entry name" value="FHA_DOMAIN"/>
    <property type="match status" value="1"/>
</dbReference>
<evidence type="ECO:0000313" key="4">
    <source>
        <dbReference type="Proteomes" id="UP001489004"/>
    </source>
</evidence>
<protein>
    <recommendedName>
        <fullName evidence="2">FHA domain-containing protein</fullName>
    </recommendedName>
</protein>
<accession>A0AAW1PSX4</accession>
<dbReference type="EMBL" id="JALJOR010000009">
    <property type="protein sequence ID" value="KAK9811223.1"/>
    <property type="molecule type" value="Genomic_DNA"/>
</dbReference>
<dbReference type="AlphaFoldDB" id="A0AAW1PSX4"/>
<dbReference type="InterPro" id="IPR008984">
    <property type="entry name" value="SMAD_FHA_dom_sf"/>
</dbReference>
<sequence length="392" mass="43111">MEAANPIPHATDAPRVVLATQAAVEHIAVEAEAKLNGNGPVAQIEPSGQHTGAKRKSVWHKGKRSHADPEAQDAGKALQLDTSVLADAGTVANEKADTMTEEELVQRRLAHVQQLYKLYKVQHWSALEELRTRHQHFYQTHQRTGWKDPSVVAVEPAQKGSPARSLRSILRSRPATRRAAGGPFASPQLQGYREKKLCDLSDLEAALQGEGSDEEAFTFSDAEEAVLELDPEGTCADKELLAGWRCAFRTRLTQIARLEQSASAASARDLDSQSALAALCGRKNRFLIRRTSVTLGRTTETHGQVDVDLSAEGDARKVSRQQAQLTLMPDGKFLLQNTGRRSLFINGRQVDQAQVTRLDHLSVIEAAGIRLLFMVNHLALRRVMTRSANFTV</sequence>
<dbReference type="GO" id="GO:0002151">
    <property type="term" value="F:G-quadruplex RNA binding"/>
    <property type="evidence" value="ECO:0007669"/>
    <property type="project" value="InterPro"/>
</dbReference>
<dbReference type="InterPro" id="IPR037912">
    <property type="entry name" value="MCRS1"/>
</dbReference>
<comment type="caution">
    <text evidence="3">The sequence shown here is derived from an EMBL/GenBank/DDBJ whole genome shotgun (WGS) entry which is preliminary data.</text>
</comment>
<dbReference type="SUPFAM" id="SSF49879">
    <property type="entry name" value="SMAD/FHA domain"/>
    <property type="match status" value="1"/>
</dbReference>
<evidence type="ECO:0000256" key="1">
    <source>
        <dbReference type="SAM" id="MobiDB-lite"/>
    </source>
</evidence>
<dbReference type="GO" id="GO:0045944">
    <property type="term" value="P:positive regulation of transcription by RNA polymerase II"/>
    <property type="evidence" value="ECO:0007669"/>
    <property type="project" value="TreeGrafter"/>
</dbReference>
<organism evidence="3 4">
    <name type="scientific">[Myrmecia] bisecta</name>
    <dbReference type="NCBI Taxonomy" id="41462"/>
    <lineage>
        <taxon>Eukaryota</taxon>
        <taxon>Viridiplantae</taxon>
        <taxon>Chlorophyta</taxon>
        <taxon>core chlorophytes</taxon>
        <taxon>Trebouxiophyceae</taxon>
        <taxon>Trebouxiales</taxon>
        <taxon>Trebouxiaceae</taxon>
        <taxon>Myrmecia</taxon>
    </lineage>
</organism>
<dbReference type="InterPro" id="IPR000253">
    <property type="entry name" value="FHA_dom"/>
</dbReference>
<keyword evidence="4" id="KW-1185">Reference proteome</keyword>
<gene>
    <name evidence="3" type="ORF">WJX72_000233</name>
</gene>
<dbReference type="PANTHER" id="PTHR13233">
    <property type="entry name" value="MICROSPHERULE PROTEIN 1"/>
    <property type="match status" value="1"/>
</dbReference>
<dbReference type="GO" id="GO:0071339">
    <property type="term" value="C:MLL1 complex"/>
    <property type="evidence" value="ECO:0007669"/>
    <property type="project" value="InterPro"/>
</dbReference>